<proteinExistence type="predicted"/>
<dbReference type="OrthoDB" id="71903at2"/>
<evidence type="ECO:0000313" key="3">
    <source>
        <dbReference type="Proteomes" id="UP000236379"/>
    </source>
</evidence>
<feature type="region of interest" description="Disordered" evidence="1">
    <location>
        <begin position="1"/>
        <end position="63"/>
    </location>
</feature>
<dbReference type="Proteomes" id="UP000236379">
    <property type="component" value="Unassembled WGS sequence"/>
</dbReference>
<evidence type="ECO:0000313" key="2">
    <source>
        <dbReference type="EMBL" id="PNY80529.1"/>
    </source>
</evidence>
<dbReference type="AlphaFoldDB" id="A0A2K3UVF8"/>
<dbReference type="RefSeq" id="WP_103310322.1">
    <property type="nucleotide sequence ID" value="NZ_PPPD01000001.1"/>
</dbReference>
<feature type="compositionally biased region" description="Basic and acidic residues" evidence="1">
    <location>
        <begin position="11"/>
        <end position="29"/>
    </location>
</feature>
<protein>
    <submittedName>
        <fullName evidence="2">Uncharacterized protein</fullName>
    </submittedName>
</protein>
<sequence>MTDKPTPAVHPTHEQGGQKDTNDLHDVKKVPAPGMAEKGRQVENTPKQVTGELDGSQPAIRRR</sequence>
<accession>A0A2K3UVF8</accession>
<keyword evidence="3" id="KW-1185">Reference proteome</keyword>
<reference evidence="2 3" key="1">
    <citation type="submission" date="2018-01" db="EMBL/GenBank/DDBJ databases">
        <title>Deinococcus koreensis sp. nov., a radiation-resistant bacterium isolated from river water.</title>
        <authorList>
            <person name="Choi A."/>
        </authorList>
    </citation>
    <scope>NUCLEOTIDE SEQUENCE [LARGE SCALE GENOMIC DNA]</scope>
    <source>
        <strain evidence="2 3">SJW1-2</strain>
    </source>
</reference>
<name>A0A2K3UVF8_9DEIO</name>
<evidence type="ECO:0000256" key="1">
    <source>
        <dbReference type="SAM" id="MobiDB-lite"/>
    </source>
</evidence>
<dbReference type="EMBL" id="PPPD01000001">
    <property type="protein sequence ID" value="PNY80529.1"/>
    <property type="molecule type" value="Genomic_DNA"/>
</dbReference>
<organism evidence="2 3">
    <name type="scientific">Deinococcus koreensis</name>
    <dbReference type="NCBI Taxonomy" id="2054903"/>
    <lineage>
        <taxon>Bacteria</taxon>
        <taxon>Thermotogati</taxon>
        <taxon>Deinococcota</taxon>
        <taxon>Deinococci</taxon>
        <taxon>Deinococcales</taxon>
        <taxon>Deinococcaceae</taxon>
        <taxon>Deinococcus</taxon>
    </lineage>
</organism>
<gene>
    <name evidence="2" type="ORF">CVO96_03365</name>
</gene>
<comment type="caution">
    <text evidence="2">The sequence shown here is derived from an EMBL/GenBank/DDBJ whole genome shotgun (WGS) entry which is preliminary data.</text>
</comment>